<organism evidence="5 6">
    <name type="scientific">Cinchona calisaya</name>
    <dbReference type="NCBI Taxonomy" id="153742"/>
    <lineage>
        <taxon>Eukaryota</taxon>
        <taxon>Viridiplantae</taxon>
        <taxon>Streptophyta</taxon>
        <taxon>Embryophyta</taxon>
        <taxon>Tracheophyta</taxon>
        <taxon>Spermatophyta</taxon>
        <taxon>Magnoliopsida</taxon>
        <taxon>eudicotyledons</taxon>
        <taxon>Gunneridae</taxon>
        <taxon>Pentapetalae</taxon>
        <taxon>asterids</taxon>
        <taxon>lamiids</taxon>
        <taxon>Gentianales</taxon>
        <taxon>Rubiaceae</taxon>
        <taxon>Cinchonoideae</taxon>
        <taxon>Cinchoneae</taxon>
        <taxon>Cinchona</taxon>
    </lineage>
</organism>
<dbReference type="Proteomes" id="UP001630127">
    <property type="component" value="Unassembled WGS sequence"/>
</dbReference>
<evidence type="ECO:0000259" key="4">
    <source>
        <dbReference type="PROSITE" id="PS51485"/>
    </source>
</evidence>
<comment type="caution">
    <text evidence="5">The sequence shown here is derived from an EMBL/GenBank/DDBJ whole genome shotgun (WGS) entry which is preliminary data.</text>
</comment>
<dbReference type="CDD" id="cd04216">
    <property type="entry name" value="Phytocyanin"/>
    <property type="match status" value="1"/>
</dbReference>
<dbReference type="PANTHER" id="PTHR33021:SF339">
    <property type="entry name" value="OS07G0570600 PROTEIN"/>
    <property type="match status" value="1"/>
</dbReference>
<proteinExistence type="predicted"/>
<dbReference type="AlphaFoldDB" id="A0ABD3A8G3"/>
<evidence type="ECO:0000256" key="3">
    <source>
        <dbReference type="SAM" id="SignalP"/>
    </source>
</evidence>
<dbReference type="Pfam" id="PF02298">
    <property type="entry name" value="Cu_bind_like"/>
    <property type="match status" value="1"/>
</dbReference>
<dbReference type="EMBL" id="JBJUIK010000005">
    <property type="protein sequence ID" value="KAL3527494.1"/>
    <property type="molecule type" value="Genomic_DNA"/>
</dbReference>
<name>A0ABD3A8G3_9GENT</name>
<evidence type="ECO:0000256" key="2">
    <source>
        <dbReference type="ARBA" id="ARBA00023180"/>
    </source>
</evidence>
<evidence type="ECO:0000313" key="6">
    <source>
        <dbReference type="Proteomes" id="UP001630127"/>
    </source>
</evidence>
<dbReference type="FunFam" id="2.60.40.420:FF:000034">
    <property type="entry name" value="Cupredoxin superfamily protein"/>
    <property type="match status" value="1"/>
</dbReference>
<sequence length="117" mass="13059">MELTKTVVISFFLMVILGNSTANVYQVGGSTGWTINTGYKNWTSDQIFHVGDIIIFQYNAQYQNVLQVNREDYNSSKAKSALATYTTGNDLINLTSAGDYYYISSFPHNVRVASGYT</sequence>
<dbReference type="InterPro" id="IPR003245">
    <property type="entry name" value="Phytocyanin_dom"/>
</dbReference>
<feature type="chain" id="PRO_5044785973" description="Phytocyanin domain-containing protein" evidence="3">
    <location>
        <begin position="23"/>
        <end position="117"/>
    </location>
</feature>
<reference evidence="5 6" key="1">
    <citation type="submission" date="2024-11" db="EMBL/GenBank/DDBJ databases">
        <title>A near-complete genome assembly of Cinchona calisaya.</title>
        <authorList>
            <person name="Lian D.C."/>
            <person name="Zhao X.W."/>
            <person name="Wei L."/>
        </authorList>
    </citation>
    <scope>NUCLEOTIDE SEQUENCE [LARGE SCALE GENOMIC DNA]</scope>
    <source>
        <tissue evidence="5">Nenye</tissue>
    </source>
</reference>
<keyword evidence="3" id="KW-0732">Signal</keyword>
<accession>A0ABD3A8G3</accession>
<evidence type="ECO:0000256" key="1">
    <source>
        <dbReference type="ARBA" id="ARBA00023157"/>
    </source>
</evidence>
<keyword evidence="2" id="KW-0325">Glycoprotein</keyword>
<protein>
    <recommendedName>
        <fullName evidence="4">Phytocyanin domain-containing protein</fullName>
    </recommendedName>
</protein>
<dbReference type="InterPro" id="IPR008972">
    <property type="entry name" value="Cupredoxin"/>
</dbReference>
<dbReference type="InterPro" id="IPR039391">
    <property type="entry name" value="Phytocyanin-like"/>
</dbReference>
<feature type="signal peptide" evidence="3">
    <location>
        <begin position="1"/>
        <end position="22"/>
    </location>
</feature>
<keyword evidence="1" id="KW-1015">Disulfide bond</keyword>
<keyword evidence="6" id="KW-1185">Reference proteome</keyword>
<evidence type="ECO:0000313" key="5">
    <source>
        <dbReference type="EMBL" id="KAL3527494.1"/>
    </source>
</evidence>
<dbReference type="Gene3D" id="2.60.40.420">
    <property type="entry name" value="Cupredoxins - blue copper proteins"/>
    <property type="match status" value="1"/>
</dbReference>
<dbReference type="SUPFAM" id="SSF49503">
    <property type="entry name" value="Cupredoxins"/>
    <property type="match status" value="1"/>
</dbReference>
<dbReference type="PANTHER" id="PTHR33021">
    <property type="entry name" value="BLUE COPPER PROTEIN"/>
    <property type="match status" value="1"/>
</dbReference>
<feature type="domain" description="Phytocyanin" evidence="4">
    <location>
        <begin position="23"/>
        <end position="117"/>
    </location>
</feature>
<dbReference type="PROSITE" id="PS51485">
    <property type="entry name" value="PHYTOCYANIN"/>
    <property type="match status" value="1"/>
</dbReference>
<gene>
    <name evidence="5" type="ORF">ACH5RR_012150</name>
</gene>